<organism evidence="2 3">
    <name type="scientific">Xyrichtys novacula</name>
    <name type="common">Pearly razorfish</name>
    <name type="synonym">Hemipteronotus novacula</name>
    <dbReference type="NCBI Taxonomy" id="13765"/>
    <lineage>
        <taxon>Eukaryota</taxon>
        <taxon>Metazoa</taxon>
        <taxon>Chordata</taxon>
        <taxon>Craniata</taxon>
        <taxon>Vertebrata</taxon>
        <taxon>Euteleostomi</taxon>
        <taxon>Actinopterygii</taxon>
        <taxon>Neopterygii</taxon>
        <taxon>Teleostei</taxon>
        <taxon>Neoteleostei</taxon>
        <taxon>Acanthomorphata</taxon>
        <taxon>Eupercaria</taxon>
        <taxon>Labriformes</taxon>
        <taxon>Labridae</taxon>
        <taxon>Xyrichtys</taxon>
    </lineage>
</organism>
<evidence type="ECO:0000256" key="1">
    <source>
        <dbReference type="SAM" id="MobiDB-lite"/>
    </source>
</evidence>
<dbReference type="Proteomes" id="UP001178508">
    <property type="component" value="Chromosome 21"/>
</dbReference>
<evidence type="ECO:0000313" key="3">
    <source>
        <dbReference type="Proteomes" id="UP001178508"/>
    </source>
</evidence>
<proteinExistence type="predicted"/>
<name>A0AAV1HBY2_XYRNO</name>
<reference evidence="2" key="1">
    <citation type="submission" date="2023-08" db="EMBL/GenBank/DDBJ databases">
        <authorList>
            <person name="Alioto T."/>
            <person name="Alioto T."/>
            <person name="Gomez Garrido J."/>
        </authorList>
    </citation>
    <scope>NUCLEOTIDE SEQUENCE</scope>
</reference>
<feature type="region of interest" description="Disordered" evidence="1">
    <location>
        <begin position="1"/>
        <end position="49"/>
    </location>
</feature>
<protein>
    <submittedName>
        <fullName evidence="2">Uncharacterized protein LOC117827528</fullName>
    </submittedName>
</protein>
<dbReference type="AlphaFoldDB" id="A0AAV1HBY2"/>
<sequence>MQDDKSADNRRVVPKLELEEHLSESGESDEDSDTGESEEEASDKEERLSMLDVTMLTVKKLSDVHNGKTPTCRNMTLDLLKSLYTLAYKDQPAMEEFDKTLASASDLFTFAPYCPILAASEKQRGVCTLWPVPARTFPRVPQLVQKS</sequence>
<feature type="compositionally biased region" description="Acidic residues" evidence="1">
    <location>
        <begin position="26"/>
        <end position="43"/>
    </location>
</feature>
<keyword evidence="3" id="KW-1185">Reference proteome</keyword>
<dbReference type="EMBL" id="OY660884">
    <property type="protein sequence ID" value="CAJ1082961.1"/>
    <property type="molecule type" value="Genomic_DNA"/>
</dbReference>
<accession>A0AAV1HBY2</accession>
<evidence type="ECO:0000313" key="2">
    <source>
        <dbReference type="EMBL" id="CAJ1082961.1"/>
    </source>
</evidence>
<gene>
    <name evidence="2" type="ORF">XNOV1_A003155</name>
</gene>
<feature type="compositionally biased region" description="Basic and acidic residues" evidence="1">
    <location>
        <begin position="1"/>
        <end position="24"/>
    </location>
</feature>